<dbReference type="GO" id="GO:0016787">
    <property type="term" value="F:hydrolase activity"/>
    <property type="evidence" value="ECO:0007669"/>
    <property type="project" value="InterPro"/>
</dbReference>
<dbReference type="Gene3D" id="3.40.50.1820">
    <property type="entry name" value="alpha/beta hydrolase"/>
    <property type="match status" value="1"/>
</dbReference>
<dbReference type="AlphaFoldDB" id="A0A075JJZ6"/>
<dbReference type="PANTHER" id="PTHR46623:SF6">
    <property type="entry name" value="ALPHA_BETA-HYDROLASES SUPERFAMILY PROTEIN"/>
    <property type="match status" value="1"/>
</dbReference>
<evidence type="ECO:0000313" key="2">
    <source>
        <dbReference type="EMBL" id="AIF41647.1"/>
    </source>
</evidence>
<dbReference type="InterPro" id="IPR029058">
    <property type="entry name" value="AB_hydrolase_fold"/>
</dbReference>
<protein>
    <submittedName>
        <fullName evidence="2">Carboxymethylenebutenolidase</fullName>
    </submittedName>
</protein>
<dbReference type="OrthoDB" id="2834584at2"/>
<evidence type="ECO:0000259" key="1">
    <source>
        <dbReference type="Pfam" id="PF01738"/>
    </source>
</evidence>
<dbReference type="EMBL" id="CP008889">
    <property type="protein sequence ID" value="AIF41647.1"/>
    <property type="molecule type" value="Genomic_DNA"/>
</dbReference>
<dbReference type="Proteomes" id="UP000027986">
    <property type="component" value="Chromosome"/>
</dbReference>
<dbReference type="KEGG" id="dni:HX89_12710"/>
<dbReference type="GeneID" id="41841922"/>
<dbReference type="Pfam" id="PF01738">
    <property type="entry name" value="DLH"/>
    <property type="match status" value="1"/>
</dbReference>
<gene>
    <name evidence="2" type="ORF">HX89_12710</name>
</gene>
<dbReference type="HOGENOM" id="CLU_112481_1_0_11"/>
<organism evidence="2 3">
    <name type="scientific">Dermacoccus nishinomiyaensis</name>
    <dbReference type="NCBI Taxonomy" id="1274"/>
    <lineage>
        <taxon>Bacteria</taxon>
        <taxon>Bacillati</taxon>
        <taxon>Actinomycetota</taxon>
        <taxon>Actinomycetes</taxon>
        <taxon>Micrococcales</taxon>
        <taxon>Dermacoccaceae</taxon>
        <taxon>Dermacoccus</taxon>
    </lineage>
</organism>
<proteinExistence type="predicted"/>
<reference evidence="2 3" key="1">
    <citation type="submission" date="2014-07" db="EMBL/GenBank/DDBJ databases">
        <title>Genome Sequencing of Dermacoccus nishinomiyaensis.</title>
        <authorList>
            <person name="Hong K.W."/>
            <person name="Chan K.G."/>
        </authorList>
    </citation>
    <scope>NUCLEOTIDE SEQUENCE [LARGE SCALE GENOMIC DNA]</scope>
    <source>
        <strain evidence="2 3">M25</strain>
    </source>
</reference>
<dbReference type="SUPFAM" id="SSF53474">
    <property type="entry name" value="alpha/beta-Hydrolases"/>
    <property type="match status" value="1"/>
</dbReference>
<dbReference type="PANTHER" id="PTHR46623">
    <property type="entry name" value="CARBOXYMETHYLENEBUTENOLIDASE-RELATED"/>
    <property type="match status" value="1"/>
</dbReference>
<feature type="domain" description="Dienelactone hydrolase" evidence="1">
    <location>
        <begin position="4"/>
        <end position="182"/>
    </location>
</feature>
<accession>A0A075JJZ6</accession>
<name>A0A075JJZ6_9MICO</name>
<dbReference type="eggNOG" id="COG0412">
    <property type="taxonomic scope" value="Bacteria"/>
</dbReference>
<keyword evidence="3" id="KW-1185">Reference proteome</keyword>
<dbReference type="InterPro" id="IPR051049">
    <property type="entry name" value="Dienelactone_hydrolase-like"/>
</dbReference>
<sequence length="186" mass="19725">MAHIVLFHSALGLRTAVLDFADALRGLGHVVVTPDYYDRRVFDSTDNGLAHRDAVGVRALMDRARTSLHDAPADAVLAGFSLGAFFAQAFAAKRPDARAAVLLHNVEAPRDGTWNGVPVQVHRHAVDPFISEPDVTALRDAVTTSGAPFDDVVVPGEGHLFTDLATPDGDAAACDASIAAFDAFIR</sequence>
<dbReference type="InterPro" id="IPR002925">
    <property type="entry name" value="Dienelactn_hydro"/>
</dbReference>
<dbReference type="RefSeq" id="WP_038569543.1">
    <property type="nucleotide sequence ID" value="NZ_CP008889.1"/>
</dbReference>
<evidence type="ECO:0000313" key="3">
    <source>
        <dbReference type="Proteomes" id="UP000027986"/>
    </source>
</evidence>